<comment type="caution">
    <text evidence="2">The sequence shown here is derived from an EMBL/GenBank/DDBJ whole genome shotgun (WGS) entry which is preliminary data.</text>
</comment>
<sequence>MKKSVWAVVVILILSLGISSFWWKRNSPVSPPKTGKTLAEHKPVYQLGQKVQVMAIGGSAAHGWVDAKGMGGYLARTFRTLNQQTNKTFAFTNESIEGLGPTGFVKKMDGLLKKDKPNLVVISFGLLDDLYKKTPQSKIDAAVTEEIKDALNTHAVVVIVTPPITGASYVEFGSKETDAVQAELATVKQMDNPNVHTVDLFTQMKAYLADHHQTWKQYAADGWHPNAAGHALAASLLAADLEKSAWLTD</sequence>
<keyword evidence="2" id="KW-0378">Hydrolase</keyword>
<dbReference type="SUPFAM" id="SSF52266">
    <property type="entry name" value="SGNH hydrolase"/>
    <property type="match status" value="1"/>
</dbReference>
<dbReference type="InterPro" id="IPR036514">
    <property type="entry name" value="SGNH_hydro_sf"/>
</dbReference>
<organism evidence="2 3">
    <name type="scientific">Alicyclobacillus fodiniaquatilis</name>
    <dbReference type="NCBI Taxonomy" id="1661150"/>
    <lineage>
        <taxon>Bacteria</taxon>
        <taxon>Bacillati</taxon>
        <taxon>Bacillota</taxon>
        <taxon>Bacilli</taxon>
        <taxon>Bacillales</taxon>
        <taxon>Alicyclobacillaceae</taxon>
        <taxon>Alicyclobacillus</taxon>
    </lineage>
</organism>
<protein>
    <submittedName>
        <fullName evidence="2">SGNH/GDSL hydrolase family protein</fullName>
    </submittedName>
</protein>
<dbReference type="InterPro" id="IPR013830">
    <property type="entry name" value="SGNH_hydro"/>
</dbReference>
<reference evidence="3" key="1">
    <citation type="journal article" date="2019" name="Int. J. Syst. Evol. Microbiol.">
        <title>The Global Catalogue of Microorganisms (GCM) 10K type strain sequencing project: providing services to taxonomists for standard genome sequencing and annotation.</title>
        <authorList>
            <consortium name="The Broad Institute Genomics Platform"/>
            <consortium name="The Broad Institute Genome Sequencing Center for Infectious Disease"/>
            <person name="Wu L."/>
            <person name="Ma J."/>
        </authorList>
    </citation>
    <scope>NUCLEOTIDE SEQUENCE [LARGE SCALE GENOMIC DNA]</scope>
    <source>
        <strain evidence="3">CGMCC 1.12286</strain>
    </source>
</reference>
<feature type="domain" description="SGNH hydrolase-type esterase" evidence="1">
    <location>
        <begin position="55"/>
        <end position="232"/>
    </location>
</feature>
<proteinExistence type="predicted"/>
<dbReference type="GO" id="GO:0016787">
    <property type="term" value="F:hydrolase activity"/>
    <property type="evidence" value="ECO:0007669"/>
    <property type="project" value="UniProtKB-KW"/>
</dbReference>
<dbReference type="InterPro" id="IPR051532">
    <property type="entry name" value="Ester_Hydrolysis_Enzymes"/>
</dbReference>
<dbReference type="RefSeq" id="WP_377944936.1">
    <property type="nucleotide sequence ID" value="NZ_JBHUCX010000083.1"/>
</dbReference>
<dbReference type="CDD" id="cd00229">
    <property type="entry name" value="SGNH_hydrolase"/>
    <property type="match status" value="1"/>
</dbReference>
<dbReference type="Proteomes" id="UP001597079">
    <property type="component" value="Unassembled WGS sequence"/>
</dbReference>
<dbReference type="Gene3D" id="3.40.50.1110">
    <property type="entry name" value="SGNH hydrolase"/>
    <property type="match status" value="1"/>
</dbReference>
<evidence type="ECO:0000313" key="2">
    <source>
        <dbReference type="EMBL" id="MFD1677026.1"/>
    </source>
</evidence>
<dbReference type="Pfam" id="PF13472">
    <property type="entry name" value="Lipase_GDSL_2"/>
    <property type="match status" value="1"/>
</dbReference>
<dbReference type="EMBL" id="JBHUCX010000083">
    <property type="protein sequence ID" value="MFD1677026.1"/>
    <property type="molecule type" value="Genomic_DNA"/>
</dbReference>
<accession>A0ABW4JKZ1</accession>
<evidence type="ECO:0000313" key="3">
    <source>
        <dbReference type="Proteomes" id="UP001597079"/>
    </source>
</evidence>
<gene>
    <name evidence="2" type="ORF">ACFSB2_20330</name>
</gene>
<dbReference type="PANTHER" id="PTHR30383">
    <property type="entry name" value="THIOESTERASE 1/PROTEASE 1/LYSOPHOSPHOLIPASE L1"/>
    <property type="match status" value="1"/>
</dbReference>
<name>A0ABW4JKZ1_9BACL</name>
<evidence type="ECO:0000259" key="1">
    <source>
        <dbReference type="Pfam" id="PF13472"/>
    </source>
</evidence>
<keyword evidence="3" id="KW-1185">Reference proteome</keyword>